<proteinExistence type="inferred from homology"/>
<dbReference type="Pfam" id="PF00871">
    <property type="entry name" value="Acetate_kinase"/>
    <property type="match status" value="1"/>
</dbReference>
<dbReference type="Proteomes" id="UP001589700">
    <property type="component" value="Unassembled WGS sequence"/>
</dbReference>
<keyword evidence="6" id="KW-0460">Magnesium</keyword>
<feature type="binding site" evidence="6">
    <location>
        <begin position="334"/>
        <end position="338"/>
    </location>
    <ligand>
        <name>ATP</name>
        <dbReference type="ChEBI" id="CHEBI:30616"/>
    </ligand>
</feature>
<comment type="catalytic activity">
    <reaction evidence="6">
        <text>acetate + ATP = acetyl phosphate + ADP</text>
        <dbReference type="Rhea" id="RHEA:11352"/>
        <dbReference type="ChEBI" id="CHEBI:22191"/>
        <dbReference type="ChEBI" id="CHEBI:30089"/>
        <dbReference type="ChEBI" id="CHEBI:30616"/>
        <dbReference type="ChEBI" id="CHEBI:456216"/>
        <dbReference type="EC" id="2.7.2.1"/>
    </reaction>
</comment>
<dbReference type="EC" id="2.7.2.1" evidence="6"/>
<keyword evidence="5 6" id="KW-0067">ATP-binding</keyword>
<dbReference type="RefSeq" id="WP_380023162.1">
    <property type="nucleotide sequence ID" value="NZ_JBHMDY010000004.1"/>
</dbReference>
<dbReference type="InterPro" id="IPR043129">
    <property type="entry name" value="ATPase_NBD"/>
</dbReference>
<feature type="binding site" evidence="6">
    <location>
        <position position="8"/>
    </location>
    <ligand>
        <name>Mg(2+)</name>
        <dbReference type="ChEBI" id="CHEBI:18420"/>
    </ligand>
</feature>
<dbReference type="SUPFAM" id="SSF53067">
    <property type="entry name" value="Actin-like ATPase domain"/>
    <property type="match status" value="2"/>
</dbReference>
<dbReference type="EMBL" id="JBHMDY010000004">
    <property type="protein sequence ID" value="MFB9259245.1"/>
    <property type="molecule type" value="Genomic_DNA"/>
</dbReference>
<feature type="active site" description="Proton donor/acceptor" evidence="6">
    <location>
        <position position="152"/>
    </location>
</feature>
<comment type="function">
    <text evidence="6">Catalyzes the formation of acetyl phosphate from acetate and ATP. Can also catalyze the reverse reaction.</text>
</comment>
<evidence type="ECO:0000256" key="1">
    <source>
        <dbReference type="ARBA" id="ARBA00008748"/>
    </source>
</evidence>
<dbReference type="PANTHER" id="PTHR21060:SF15">
    <property type="entry name" value="ACETATE KINASE-RELATED"/>
    <property type="match status" value="1"/>
</dbReference>
<keyword evidence="3 6" id="KW-0547">Nucleotide-binding</keyword>
<dbReference type="HAMAP" id="MF_00020">
    <property type="entry name" value="Acetate_kinase"/>
    <property type="match status" value="1"/>
</dbReference>
<comment type="pathway">
    <text evidence="6">Metabolic intermediate biosynthesis; acetyl-CoA biosynthesis; acetyl-CoA from acetate: step 1/2.</text>
</comment>
<dbReference type="Gene3D" id="3.30.420.40">
    <property type="match status" value="2"/>
</dbReference>
<evidence type="ECO:0000313" key="8">
    <source>
        <dbReference type="EMBL" id="MFB9259245.1"/>
    </source>
</evidence>
<comment type="caution">
    <text evidence="8">The sequence shown here is derived from an EMBL/GenBank/DDBJ whole genome shotgun (WGS) entry which is preliminary data.</text>
</comment>
<dbReference type="PROSITE" id="PS01076">
    <property type="entry name" value="ACETATE_KINASE_2"/>
    <property type="match status" value="1"/>
</dbReference>
<evidence type="ECO:0000256" key="5">
    <source>
        <dbReference type="ARBA" id="ARBA00022840"/>
    </source>
</evidence>
<feature type="binding site" evidence="6">
    <location>
        <begin position="286"/>
        <end position="288"/>
    </location>
    <ligand>
        <name>ATP</name>
        <dbReference type="ChEBI" id="CHEBI:30616"/>
    </ligand>
</feature>
<dbReference type="InterPro" id="IPR023865">
    <property type="entry name" value="Aliphatic_acid_kinase_CS"/>
</dbReference>
<evidence type="ECO:0000256" key="2">
    <source>
        <dbReference type="ARBA" id="ARBA00022679"/>
    </source>
</evidence>
<comment type="cofactor">
    <cofactor evidence="6">
        <name>Mg(2+)</name>
        <dbReference type="ChEBI" id="CHEBI:18420"/>
    </cofactor>
    <cofactor evidence="6">
        <name>Mn(2+)</name>
        <dbReference type="ChEBI" id="CHEBI:29035"/>
    </cofactor>
    <text evidence="6">Mg(2+). Can also accept Mn(2+).</text>
</comment>
<keyword evidence="6" id="KW-0479">Metal-binding</keyword>
<dbReference type="PRINTS" id="PR00471">
    <property type="entry name" value="ACETATEKNASE"/>
</dbReference>
<gene>
    <name evidence="6" type="primary">ackA</name>
    <name evidence="8" type="ORF">ACFFVD_05460</name>
</gene>
<dbReference type="CDD" id="cd24010">
    <property type="entry name" value="ASKHA_NBD_AcK_PK"/>
    <property type="match status" value="1"/>
</dbReference>
<feature type="binding site" evidence="6">
    <location>
        <position position="95"/>
    </location>
    <ligand>
        <name>substrate</name>
    </ligand>
</feature>
<feature type="binding site" evidence="6">
    <location>
        <position position="387"/>
    </location>
    <ligand>
        <name>Mg(2+)</name>
        <dbReference type="ChEBI" id="CHEBI:18420"/>
    </ligand>
</feature>
<protein>
    <recommendedName>
        <fullName evidence="6">Acetate kinase</fullName>
        <ecNumber evidence="6">2.7.2.1</ecNumber>
    </recommendedName>
    <alternativeName>
        <fullName evidence="6">Acetokinase</fullName>
    </alternativeName>
</protein>
<dbReference type="GO" id="GO:0008776">
    <property type="term" value="F:acetate kinase activity"/>
    <property type="evidence" value="ECO:0007669"/>
    <property type="project" value="UniProtKB-EC"/>
</dbReference>
<keyword evidence="9" id="KW-1185">Reference proteome</keyword>
<feature type="binding site" evidence="6">
    <location>
        <position position="15"/>
    </location>
    <ligand>
        <name>ATP</name>
        <dbReference type="ChEBI" id="CHEBI:30616"/>
    </ligand>
</feature>
<evidence type="ECO:0000256" key="4">
    <source>
        <dbReference type="ARBA" id="ARBA00022777"/>
    </source>
</evidence>
<keyword evidence="4 6" id="KW-0418">Kinase</keyword>
<organism evidence="8 9">
    <name type="scientific">Dietzia aerolata</name>
    <dbReference type="NCBI Taxonomy" id="595984"/>
    <lineage>
        <taxon>Bacteria</taxon>
        <taxon>Bacillati</taxon>
        <taxon>Actinomycetota</taxon>
        <taxon>Actinomycetes</taxon>
        <taxon>Mycobacteriales</taxon>
        <taxon>Dietziaceae</taxon>
        <taxon>Dietzia</taxon>
    </lineage>
</organism>
<dbReference type="PROSITE" id="PS01075">
    <property type="entry name" value="ACETATE_KINASE_1"/>
    <property type="match status" value="1"/>
</dbReference>
<dbReference type="InterPro" id="IPR004372">
    <property type="entry name" value="Ac/propionate_kinase"/>
</dbReference>
<evidence type="ECO:0000256" key="6">
    <source>
        <dbReference type="HAMAP-Rule" id="MF_00020"/>
    </source>
</evidence>
<accession>A0ABV5JND9</accession>
<dbReference type="PIRSF" id="PIRSF000722">
    <property type="entry name" value="Acetate_prop_kin"/>
    <property type="match status" value="1"/>
</dbReference>
<feature type="site" description="Transition state stabilizer" evidence="6">
    <location>
        <position position="184"/>
    </location>
</feature>
<evidence type="ECO:0000256" key="7">
    <source>
        <dbReference type="RuleBase" id="RU003835"/>
    </source>
</evidence>
<comment type="similarity">
    <text evidence="1 6 7">Belongs to the acetokinase family.</text>
</comment>
<reference evidence="8 9" key="1">
    <citation type="submission" date="2024-09" db="EMBL/GenBank/DDBJ databases">
        <authorList>
            <person name="Sun Q."/>
            <person name="Mori K."/>
        </authorList>
    </citation>
    <scope>NUCLEOTIDE SEQUENCE [LARGE SCALE GENOMIC DNA]</scope>
    <source>
        <strain evidence="8 9">CCM 7659</strain>
    </source>
</reference>
<comment type="subcellular location">
    <subcellularLocation>
        <location evidence="6">Cytoplasm</location>
    </subcellularLocation>
</comment>
<dbReference type="NCBIfam" id="TIGR00016">
    <property type="entry name" value="ackA"/>
    <property type="match status" value="1"/>
</dbReference>
<sequence>MTRVLVINSGSSSLKLQILDTAVEEELAWALVERIGEPTGILTVRRTALSGQSAEEHTEEAAFPDHTAALSRVLELAAELQVHPTDLGVEAIGHRVVHGGPDFHQPVQVTPEVEADIEKLELLAPLHNPANLRGIRVARDLLPGLPHVAVFDTGFFHTLPAAAHTYAIDRETAHRWDLRRYGFHGTSHEYVSRRTADVLGRPYDELNQIVLHLGNGASASAIAAGRAVDTSMGLTPLEGLVMGTRPGDVDPGLIIHLIRDRGMSPEDVSTLLNRKSGLEGLSGARDFRALLEGVDDDDTDAVLTYDVVIHRLRRYIGGYWAVLGNVDAITFTAGVGENVARLRADSLATLGQWGVEIDHDANENGSGERLISTPDSRVKVLVVPTDEELAIARACDEVLGLGPHA</sequence>
<dbReference type="PANTHER" id="PTHR21060">
    <property type="entry name" value="ACETATE KINASE"/>
    <property type="match status" value="1"/>
</dbReference>
<feature type="site" description="Transition state stabilizer" evidence="6">
    <location>
        <position position="245"/>
    </location>
</feature>
<evidence type="ECO:0000256" key="3">
    <source>
        <dbReference type="ARBA" id="ARBA00022741"/>
    </source>
</evidence>
<keyword evidence="6" id="KW-0963">Cytoplasm</keyword>
<dbReference type="InterPro" id="IPR000890">
    <property type="entry name" value="Aliphatic_acid_kin_short-chain"/>
</dbReference>
<evidence type="ECO:0000313" key="9">
    <source>
        <dbReference type="Proteomes" id="UP001589700"/>
    </source>
</evidence>
<name>A0ABV5JND9_9ACTN</name>
<feature type="binding site" evidence="6">
    <location>
        <begin position="212"/>
        <end position="216"/>
    </location>
    <ligand>
        <name>ATP</name>
        <dbReference type="ChEBI" id="CHEBI:30616"/>
    </ligand>
</feature>
<keyword evidence="2 6" id="KW-0808">Transferase</keyword>
<comment type="subunit">
    <text evidence="6">Homodimer.</text>
</comment>